<dbReference type="PANTHER" id="PTHR43280">
    <property type="entry name" value="ARAC-FAMILY TRANSCRIPTIONAL REGULATOR"/>
    <property type="match status" value="1"/>
</dbReference>
<dbReference type="SMART" id="SM00342">
    <property type="entry name" value="HTH_ARAC"/>
    <property type="match status" value="1"/>
</dbReference>
<keyword evidence="1" id="KW-0805">Transcription regulation</keyword>
<reference evidence="6 7" key="1">
    <citation type="submission" date="2020-01" db="EMBL/GenBank/DDBJ databases">
        <title>Leptobacterium flavescens.</title>
        <authorList>
            <person name="Wang G."/>
        </authorList>
    </citation>
    <scope>NUCLEOTIDE SEQUENCE [LARGE SCALE GENOMIC DNA]</scope>
    <source>
        <strain evidence="6 7">KCTC 22160</strain>
    </source>
</reference>
<feature type="transmembrane region" description="Helical" evidence="4">
    <location>
        <begin position="206"/>
        <end position="231"/>
    </location>
</feature>
<dbReference type="PROSITE" id="PS01124">
    <property type="entry name" value="HTH_ARAC_FAMILY_2"/>
    <property type="match status" value="1"/>
</dbReference>
<protein>
    <submittedName>
        <fullName evidence="6">Helix-turn-helix domain-containing protein</fullName>
    </submittedName>
</protein>
<dbReference type="AlphaFoldDB" id="A0A6P0UPL3"/>
<keyword evidence="3" id="KW-0804">Transcription</keyword>
<evidence type="ECO:0000313" key="6">
    <source>
        <dbReference type="EMBL" id="NER15271.1"/>
    </source>
</evidence>
<keyword evidence="4" id="KW-0472">Membrane</keyword>
<gene>
    <name evidence="6" type="ORF">GWK08_17575</name>
</gene>
<dbReference type="InterPro" id="IPR009057">
    <property type="entry name" value="Homeodomain-like_sf"/>
</dbReference>
<evidence type="ECO:0000256" key="4">
    <source>
        <dbReference type="SAM" id="Phobius"/>
    </source>
</evidence>
<keyword evidence="4" id="KW-1133">Transmembrane helix</keyword>
<evidence type="ECO:0000313" key="7">
    <source>
        <dbReference type="Proteomes" id="UP000468581"/>
    </source>
</evidence>
<accession>A0A6P0UPL3</accession>
<keyword evidence="2" id="KW-0238">DNA-binding</keyword>
<dbReference type="GO" id="GO:0043565">
    <property type="term" value="F:sequence-specific DNA binding"/>
    <property type="evidence" value="ECO:0007669"/>
    <property type="project" value="InterPro"/>
</dbReference>
<dbReference type="RefSeq" id="WP_163608559.1">
    <property type="nucleotide sequence ID" value="NZ_JAABOO010000004.1"/>
</dbReference>
<name>A0A6P0UPL3_9FLAO</name>
<dbReference type="EMBL" id="JAABOO010000004">
    <property type="protein sequence ID" value="NER15271.1"/>
    <property type="molecule type" value="Genomic_DNA"/>
</dbReference>
<sequence length="363" mass="42285">MTAISMIINVLIAYGTCQAFFIAFIILRSDRTLFKKLFAALLIIEGITLFERFLVETDLITSVPHLLGISNPISFIKPPLMLFMAMAITIHHFKLIRKHYWHFIVFAFMLLLNLPFYFLSGTEKIETVEVFMNKIPSYSSFEFYFTLSFFAYIGVYIYISIKKLREFKKQVTNNALVNWLHNVLLGYSLFLVLHLIYFAIQPIGKYNFALINQISMLAMAFIIQSIAFKIIDKSTIFNSKPPNLKDPLQRKKDENIILDKLENGKVYLNDNLNLTTFSRSVELSSAYVSEIINQKFNCSFKKLLNHYRLEEAKKNIHKNKDNKIKLIDIAFQSGFNNKVSFYRVFKEIEGISPSEYLEKIKKA</sequence>
<dbReference type="InterPro" id="IPR018062">
    <property type="entry name" value="HTH_AraC-typ_CS"/>
</dbReference>
<feature type="transmembrane region" description="Helical" evidence="4">
    <location>
        <begin position="37"/>
        <end position="55"/>
    </location>
</feature>
<evidence type="ECO:0000256" key="2">
    <source>
        <dbReference type="ARBA" id="ARBA00023125"/>
    </source>
</evidence>
<evidence type="ECO:0000256" key="3">
    <source>
        <dbReference type="ARBA" id="ARBA00023163"/>
    </source>
</evidence>
<keyword evidence="7" id="KW-1185">Reference proteome</keyword>
<dbReference type="Proteomes" id="UP000468581">
    <property type="component" value="Unassembled WGS sequence"/>
</dbReference>
<dbReference type="Gene3D" id="1.10.10.60">
    <property type="entry name" value="Homeodomain-like"/>
    <property type="match status" value="2"/>
</dbReference>
<evidence type="ECO:0000259" key="5">
    <source>
        <dbReference type="PROSITE" id="PS01124"/>
    </source>
</evidence>
<dbReference type="Pfam" id="PF12833">
    <property type="entry name" value="HTH_18"/>
    <property type="match status" value="1"/>
</dbReference>
<feature type="transmembrane region" description="Helical" evidence="4">
    <location>
        <begin position="75"/>
        <end position="93"/>
    </location>
</feature>
<organism evidence="6 7">
    <name type="scientific">Leptobacterium flavescens</name>
    <dbReference type="NCBI Taxonomy" id="472055"/>
    <lineage>
        <taxon>Bacteria</taxon>
        <taxon>Pseudomonadati</taxon>
        <taxon>Bacteroidota</taxon>
        <taxon>Flavobacteriia</taxon>
        <taxon>Flavobacteriales</taxon>
        <taxon>Flavobacteriaceae</taxon>
        <taxon>Leptobacterium</taxon>
    </lineage>
</organism>
<dbReference type="SUPFAM" id="SSF46689">
    <property type="entry name" value="Homeodomain-like"/>
    <property type="match status" value="1"/>
</dbReference>
<feature type="transmembrane region" description="Helical" evidence="4">
    <location>
        <begin position="138"/>
        <end position="159"/>
    </location>
</feature>
<comment type="caution">
    <text evidence="6">The sequence shown here is derived from an EMBL/GenBank/DDBJ whole genome shotgun (WGS) entry which is preliminary data.</text>
</comment>
<proteinExistence type="predicted"/>
<feature type="transmembrane region" description="Helical" evidence="4">
    <location>
        <begin position="179"/>
        <end position="200"/>
    </location>
</feature>
<evidence type="ECO:0000256" key="1">
    <source>
        <dbReference type="ARBA" id="ARBA00023015"/>
    </source>
</evidence>
<keyword evidence="4" id="KW-0812">Transmembrane</keyword>
<dbReference type="PROSITE" id="PS00041">
    <property type="entry name" value="HTH_ARAC_FAMILY_1"/>
    <property type="match status" value="1"/>
</dbReference>
<dbReference type="GO" id="GO:0003700">
    <property type="term" value="F:DNA-binding transcription factor activity"/>
    <property type="evidence" value="ECO:0007669"/>
    <property type="project" value="InterPro"/>
</dbReference>
<feature type="transmembrane region" description="Helical" evidence="4">
    <location>
        <begin position="6"/>
        <end position="25"/>
    </location>
</feature>
<feature type="domain" description="HTH araC/xylS-type" evidence="5">
    <location>
        <begin position="251"/>
        <end position="359"/>
    </location>
</feature>
<dbReference type="PANTHER" id="PTHR43280:SF29">
    <property type="entry name" value="ARAC-FAMILY TRANSCRIPTIONAL REGULATOR"/>
    <property type="match status" value="1"/>
</dbReference>
<feature type="transmembrane region" description="Helical" evidence="4">
    <location>
        <begin position="100"/>
        <end position="118"/>
    </location>
</feature>
<dbReference type="InterPro" id="IPR018060">
    <property type="entry name" value="HTH_AraC"/>
</dbReference>